<evidence type="ECO:0000313" key="2">
    <source>
        <dbReference type="EMBL" id="VDN36171.1"/>
    </source>
</evidence>
<reference evidence="2 3" key="2">
    <citation type="submission" date="2018-11" db="EMBL/GenBank/DDBJ databases">
        <authorList>
            <consortium name="Pathogen Informatics"/>
        </authorList>
    </citation>
    <scope>NUCLEOTIDE SEQUENCE [LARGE SCALE GENOMIC DNA]</scope>
</reference>
<organism evidence="4">
    <name type="scientific">Gongylonema pulchrum</name>
    <dbReference type="NCBI Taxonomy" id="637853"/>
    <lineage>
        <taxon>Eukaryota</taxon>
        <taxon>Metazoa</taxon>
        <taxon>Ecdysozoa</taxon>
        <taxon>Nematoda</taxon>
        <taxon>Chromadorea</taxon>
        <taxon>Rhabditida</taxon>
        <taxon>Spirurina</taxon>
        <taxon>Spiruromorpha</taxon>
        <taxon>Spiruroidea</taxon>
        <taxon>Gongylonematidae</taxon>
        <taxon>Gongylonema</taxon>
    </lineage>
</organism>
<protein>
    <submittedName>
        <fullName evidence="4">Receptor-type adenylate cyclase</fullName>
    </submittedName>
</protein>
<dbReference type="AlphaFoldDB" id="A0A183EHQ3"/>
<sequence length="104" mass="11957">MKKLWRSVLRPVKNRNYQQEAIKYAEEMEQSQVAFVLAPFYTLNAFFCGHFCEQFHLCWIVREQQNCLSCARKMHLQLSKRSGPASVVLSPRSGSPTEPADGCC</sequence>
<gene>
    <name evidence="2" type="ORF">GPUH_LOCUS20494</name>
</gene>
<accession>A0A183EHQ3</accession>
<keyword evidence="3" id="KW-1185">Reference proteome</keyword>
<dbReference type="WBParaSite" id="GPUH_0002051901-mRNA-1">
    <property type="protein sequence ID" value="GPUH_0002051901-mRNA-1"/>
    <property type="gene ID" value="GPUH_0002051901"/>
</dbReference>
<dbReference type="EMBL" id="UYRT01090541">
    <property type="protein sequence ID" value="VDN36171.1"/>
    <property type="molecule type" value="Genomic_DNA"/>
</dbReference>
<name>A0A183EHQ3_9BILA</name>
<evidence type="ECO:0000313" key="3">
    <source>
        <dbReference type="Proteomes" id="UP000271098"/>
    </source>
</evidence>
<feature type="region of interest" description="Disordered" evidence="1">
    <location>
        <begin position="81"/>
        <end position="104"/>
    </location>
</feature>
<dbReference type="Proteomes" id="UP000271098">
    <property type="component" value="Unassembled WGS sequence"/>
</dbReference>
<evidence type="ECO:0000313" key="4">
    <source>
        <dbReference type="WBParaSite" id="GPUH_0002051901-mRNA-1"/>
    </source>
</evidence>
<evidence type="ECO:0000256" key="1">
    <source>
        <dbReference type="SAM" id="MobiDB-lite"/>
    </source>
</evidence>
<proteinExistence type="predicted"/>
<reference evidence="4" key="1">
    <citation type="submission" date="2016-06" db="UniProtKB">
        <authorList>
            <consortium name="WormBaseParasite"/>
        </authorList>
    </citation>
    <scope>IDENTIFICATION</scope>
</reference>